<dbReference type="AlphaFoldDB" id="A0A2W6I3V9"/>
<protein>
    <recommendedName>
        <fullName evidence="4">Secreted protein</fullName>
    </recommendedName>
</protein>
<name>A0A2W6I3V9_STEMA</name>
<organism evidence="2 3">
    <name type="scientific">Stenotrophomonas maltophilia</name>
    <name type="common">Pseudomonas maltophilia</name>
    <name type="synonym">Xanthomonas maltophilia</name>
    <dbReference type="NCBI Taxonomy" id="40324"/>
    <lineage>
        <taxon>Bacteria</taxon>
        <taxon>Pseudomonadati</taxon>
        <taxon>Pseudomonadota</taxon>
        <taxon>Gammaproteobacteria</taxon>
        <taxon>Lysobacterales</taxon>
        <taxon>Lysobacteraceae</taxon>
        <taxon>Stenotrophomonas</taxon>
        <taxon>Stenotrophomonas maltophilia group</taxon>
    </lineage>
</organism>
<evidence type="ECO:0000313" key="3">
    <source>
        <dbReference type="Proteomes" id="UP000249614"/>
    </source>
</evidence>
<dbReference type="EMBL" id="LXXM01000184">
    <property type="protein sequence ID" value="PZS90417.1"/>
    <property type="molecule type" value="Genomic_DNA"/>
</dbReference>
<evidence type="ECO:0000256" key="1">
    <source>
        <dbReference type="SAM" id="SignalP"/>
    </source>
</evidence>
<sequence>MYMSVTMAVVGMNGFSAHAVNAPSALQLQDLKTFFQSEQIDYVTGQCLQRSPELGKQMQTASTQWRHDNADAAQRGSDAALKLYPQLGTDIAMQRSRVREQTSKQLEAGLASDPRTACQQALNGIRFNVPLEMQGPTLTSPALRADIFKQASTGAATLLNCTALQSIQTEVVSDTGSGSQRRIQERWTFKGCDRTVATAVHYAPAEGGTSLVVSFPGTGARH</sequence>
<feature type="signal peptide" evidence="1">
    <location>
        <begin position="1"/>
        <end position="19"/>
    </location>
</feature>
<feature type="chain" id="PRO_5016018985" description="Secreted protein" evidence="1">
    <location>
        <begin position="20"/>
        <end position="222"/>
    </location>
</feature>
<evidence type="ECO:0008006" key="4">
    <source>
        <dbReference type="Google" id="ProtNLM"/>
    </source>
</evidence>
<reference evidence="2 3" key="1">
    <citation type="submission" date="2016-05" db="EMBL/GenBank/DDBJ databases">
        <authorList>
            <person name="Lavstsen T."/>
            <person name="Jespersen J.S."/>
        </authorList>
    </citation>
    <scope>NUCLEOTIDE SEQUENCE [LARGE SCALE GENOMIC DNA]</scope>
    <source>
        <strain evidence="2 3">SM-5815</strain>
    </source>
</reference>
<comment type="caution">
    <text evidence="2">The sequence shown here is derived from an EMBL/GenBank/DDBJ whole genome shotgun (WGS) entry which is preliminary data.</text>
</comment>
<evidence type="ECO:0000313" key="2">
    <source>
        <dbReference type="EMBL" id="PZS90417.1"/>
    </source>
</evidence>
<accession>A0A2W6I3V9</accession>
<dbReference type="Proteomes" id="UP000249614">
    <property type="component" value="Unassembled WGS sequence"/>
</dbReference>
<keyword evidence="1" id="KW-0732">Signal</keyword>
<gene>
    <name evidence="2" type="ORF">A7X83_10720</name>
</gene>
<proteinExistence type="predicted"/>
<dbReference type="RefSeq" id="WP_111112840.1">
    <property type="nucleotide sequence ID" value="NZ_LXXM01000184.1"/>
</dbReference>